<protein>
    <submittedName>
        <fullName evidence="2">Uncharacterized protein</fullName>
    </submittedName>
</protein>
<name>A0A0B6YN86_9EUPU</name>
<sequence>NNYVVVVSHPHGKPKVVSVGKKISCQNKKIISGPCYVETRYQVETCLGCSGAPVLGPGYEDGGPVYRVHCGFVKLNKSKQKVCVSKSHWVVDSDVRGGIPPTVDESINDTRDSIPPVSSSLCSS</sequence>
<proteinExistence type="predicted"/>
<reference evidence="2" key="1">
    <citation type="submission" date="2014-12" db="EMBL/GenBank/DDBJ databases">
        <title>Insight into the proteome of Arion vulgaris.</title>
        <authorList>
            <person name="Aradska J."/>
            <person name="Bulat T."/>
            <person name="Smidak R."/>
            <person name="Sarate P."/>
            <person name="Gangsoo J."/>
            <person name="Sialana F."/>
            <person name="Bilban M."/>
            <person name="Lubec G."/>
        </authorList>
    </citation>
    <scope>NUCLEOTIDE SEQUENCE</scope>
    <source>
        <tissue evidence="2">Skin</tissue>
    </source>
</reference>
<accession>A0A0B6YN86</accession>
<feature type="region of interest" description="Disordered" evidence="1">
    <location>
        <begin position="100"/>
        <end position="124"/>
    </location>
</feature>
<gene>
    <name evidence="2" type="primary">ORF30841</name>
</gene>
<organism evidence="2">
    <name type="scientific">Arion vulgaris</name>
    <dbReference type="NCBI Taxonomy" id="1028688"/>
    <lineage>
        <taxon>Eukaryota</taxon>
        <taxon>Metazoa</taxon>
        <taxon>Spiralia</taxon>
        <taxon>Lophotrochozoa</taxon>
        <taxon>Mollusca</taxon>
        <taxon>Gastropoda</taxon>
        <taxon>Heterobranchia</taxon>
        <taxon>Euthyneura</taxon>
        <taxon>Panpulmonata</taxon>
        <taxon>Eupulmonata</taxon>
        <taxon>Stylommatophora</taxon>
        <taxon>Helicina</taxon>
        <taxon>Arionoidea</taxon>
        <taxon>Arionidae</taxon>
        <taxon>Arion</taxon>
    </lineage>
</organism>
<evidence type="ECO:0000256" key="1">
    <source>
        <dbReference type="SAM" id="MobiDB-lite"/>
    </source>
</evidence>
<feature type="non-terminal residue" evidence="2">
    <location>
        <position position="1"/>
    </location>
</feature>
<evidence type="ECO:0000313" key="2">
    <source>
        <dbReference type="EMBL" id="CEK57694.1"/>
    </source>
</evidence>
<feature type="compositionally biased region" description="Low complexity" evidence="1">
    <location>
        <begin position="113"/>
        <end position="124"/>
    </location>
</feature>
<dbReference type="EMBL" id="HACG01010829">
    <property type="protein sequence ID" value="CEK57694.1"/>
    <property type="molecule type" value="Transcribed_RNA"/>
</dbReference>
<dbReference type="AlphaFoldDB" id="A0A0B6YN86"/>